<protein>
    <submittedName>
        <fullName evidence="1">Uncharacterized protein</fullName>
    </submittedName>
</protein>
<accession>C6HDH4</accession>
<dbReference type="Proteomes" id="UP000002624">
    <property type="component" value="Unassembled WGS sequence"/>
</dbReference>
<evidence type="ECO:0000313" key="1">
    <source>
        <dbReference type="EMBL" id="EER41608.1"/>
    </source>
</evidence>
<gene>
    <name evidence="1" type="ORF">HCDG_04255</name>
</gene>
<dbReference type="OMA" id="HSASWKH"/>
<dbReference type="HOGENOM" id="CLU_2132787_0_0_1"/>
<evidence type="ECO:0000313" key="2">
    <source>
        <dbReference type="Proteomes" id="UP000002624"/>
    </source>
</evidence>
<dbReference type="AlphaFoldDB" id="C6HDH4"/>
<sequence>MRHRRDFPGFSRSPVAGTLEAGTVSVEHFSAEKDEECDDVWSSVLVQRTRGEVGQDLGPGVNHSTKWCVIGAQRVSNFARVDKVIKNQGAAATFLSTLVGTSMHDDSEKASHSASWKHSVMSWSNIFSWTAR</sequence>
<reference evidence="2" key="1">
    <citation type="submission" date="2009-05" db="EMBL/GenBank/DDBJ databases">
        <title>The genome sequence of Ajellomyces capsulatus strain H143.</title>
        <authorList>
            <person name="Champion M."/>
            <person name="Cuomo C.A."/>
            <person name="Ma L.-J."/>
            <person name="Henn M.R."/>
            <person name="Sil A."/>
            <person name="Goldman B."/>
            <person name="Young S.K."/>
            <person name="Kodira C.D."/>
            <person name="Zeng Q."/>
            <person name="Koehrsen M."/>
            <person name="Alvarado L."/>
            <person name="Berlin A.M."/>
            <person name="Borenstein D."/>
            <person name="Chen Z."/>
            <person name="Engels R."/>
            <person name="Freedman E."/>
            <person name="Gellesch M."/>
            <person name="Goldberg J."/>
            <person name="Griggs A."/>
            <person name="Gujja S."/>
            <person name="Heiman D.I."/>
            <person name="Hepburn T.A."/>
            <person name="Howarth C."/>
            <person name="Jen D."/>
            <person name="Larson L."/>
            <person name="Lewis B."/>
            <person name="Mehta T."/>
            <person name="Park D."/>
            <person name="Pearson M."/>
            <person name="Roberts A."/>
            <person name="Saif S."/>
            <person name="Shea T.D."/>
            <person name="Shenoy N."/>
            <person name="Sisk P."/>
            <person name="Stolte C."/>
            <person name="Sykes S."/>
            <person name="Walk T."/>
            <person name="White J."/>
            <person name="Yandava C."/>
            <person name="Klein B."/>
            <person name="McEwen J.G."/>
            <person name="Puccia R."/>
            <person name="Goldman G.H."/>
            <person name="Felipe M.S."/>
            <person name="Nino-Vega G."/>
            <person name="San-Blas G."/>
            <person name="Taylor J.W."/>
            <person name="Mendoza L."/>
            <person name="Galagan J.E."/>
            <person name="Nusbaum C."/>
            <person name="Birren B.W."/>
        </authorList>
    </citation>
    <scope>NUCLEOTIDE SEQUENCE [LARGE SCALE GENOMIC DNA]</scope>
    <source>
        <strain evidence="2">H143</strain>
    </source>
</reference>
<dbReference type="EMBL" id="GG692423">
    <property type="protein sequence ID" value="EER41608.1"/>
    <property type="molecule type" value="Genomic_DNA"/>
</dbReference>
<proteinExistence type="predicted"/>
<organism evidence="1 2">
    <name type="scientific">Ajellomyces capsulatus (strain H143)</name>
    <name type="common">Darling's disease fungus</name>
    <name type="synonym">Histoplasma capsulatum</name>
    <dbReference type="NCBI Taxonomy" id="544712"/>
    <lineage>
        <taxon>Eukaryota</taxon>
        <taxon>Fungi</taxon>
        <taxon>Dikarya</taxon>
        <taxon>Ascomycota</taxon>
        <taxon>Pezizomycotina</taxon>
        <taxon>Eurotiomycetes</taxon>
        <taxon>Eurotiomycetidae</taxon>
        <taxon>Onygenales</taxon>
        <taxon>Ajellomycetaceae</taxon>
        <taxon>Histoplasma</taxon>
    </lineage>
</organism>
<dbReference type="VEuPathDB" id="FungiDB:HCDG_04255"/>
<name>C6HDH4_AJECH</name>